<proteinExistence type="predicted"/>
<accession>A0ABV8RGS2</accession>
<evidence type="ECO:0000256" key="5">
    <source>
        <dbReference type="ARBA" id="ARBA00022679"/>
    </source>
</evidence>
<organism evidence="14 15">
    <name type="scientific">Sphingorhabdus arenilitoris</name>
    <dbReference type="NCBI Taxonomy" id="1490041"/>
    <lineage>
        <taxon>Bacteria</taxon>
        <taxon>Pseudomonadati</taxon>
        <taxon>Pseudomonadota</taxon>
        <taxon>Alphaproteobacteria</taxon>
        <taxon>Sphingomonadales</taxon>
        <taxon>Sphingomonadaceae</taxon>
        <taxon>Sphingorhabdus</taxon>
    </lineage>
</organism>
<dbReference type="Pfam" id="PF13755">
    <property type="entry name" value="Sensor_TM1"/>
    <property type="match status" value="1"/>
</dbReference>
<dbReference type="InterPro" id="IPR003594">
    <property type="entry name" value="HATPase_dom"/>
</dbReference>
<dbReference type="PANTHER" id="PTHR45436:SF5">
    <property type="entry name" value="SENSOR HISTIDINE KINASE TRCS"/>
    <property type="match status" value="1"/>
</dbReference>
<comment type="subcellular location">
    <subcellularLocation>
        <location evidence="2">Membrane</location>
    </subcellularLocation>
</comment>
<dbReference type="InterPro" id="IPR004358">
    <property type="entry name" value="Sig_transdc_His_kin-like_C"/>
</dbReference>
<keyword evidence="9" id="KW-0902">Two-component regulatory system</keyword>
<dbReference type="CDD" id="cd06225">
    <property type="entry name" value="HAMP"/>
    <property type="match status" value="1"/>
</dbReference>
<protein>
    <recommendedName>
        <fullName evidence="3">histidine kinase</fullName>
        <ecNumber evidence="3">2.7.13.3</ecNumber>
    </recommendedName>
</protein>
<dbReference type="Gene3D" id="6.10.340.10">
    <property type="match status" value="1"/>
</dbReference>
<gene>
    <name evidence="14" type="ORF">ACFOWX_05690</name>
</gene>
<dbReference type="SMART" id="SM00304">
    <property type="entry name" value="HAMP"/>
    <property type="match status" value="1"/>
</dbReference>
<feature type="domain" description="HAMP" evidence="13">
    <location>
        <begin position="239"/>
        <end position="294"/>
    </location>
</feature>
<dbReference type="EC" id="2.7.13.3" evidence="3"/>
<evidence type="ECO:0000256" key="2">
    <source>
        <dbReference type="ARBA" id="ARBA00004370"/>
    </source>
</evidence>
<keyword evidence="7" id="KW-0418">Kinase</keyword>
<dbReference type="Pfam" id="PF00512">
    <property type="entry name" value="HisKA"/>
    <property type="match status" value="1"/>
</dbReference>
<dbReference type="PROSITE" id="PS50885">
    <property type="entry name" value="HAMP"/>
    <property type="match status" value="1"/>
</dbReference>
<keyword evidence="14" id="KW-0067">ATP-binding</keyword>
<dbReference type="InterPro" id="IPR036097">
    <property type="entry name" value="HisK_dim/P_sf"/>
</dbReference>
<evidence type="ECO:0000256" key="4">
    <source>
        <dbReference type="ARBA" id="ARBA00022553"/>
    </source>
</evidence>
<evidence type="ECO:0000256" key="8">
    <source>
        <dbReference type="ARBA" id="ARBA00022989"/>
    </source>
</evidence>
<dbReference type="InterPro" id="IPR003660">
    <property type="entry name" value="HAMP_dom"/>
</dbReference>
<dbReference type="PROSITE" id="PS50109">
    <property type="entry name" value="HIS_KIN"/>
    <property type="match status" value="1"/>
</dbReference>
<dbReference type="InterPro" id="IPR036890">
    <property type="entry name" value="HATPase_C_sf"/>
</dbReference>
<comment type="caution">
    <text evidence="14">The sequence shown here is derived from an EMBL/GenBank/DDBJ whole genome shotgun (WGS) entry which is preliminary data.</text>
</comment>
<evidence type="ECO:0000256" key="9">
    <source>
        <dbReference type="ARBA" id="ARBA00023012"/>
    </source>
</evidence>
<keyword evidence="14" id="KW-0547">Nucleotide-binding</keyword>
<dbReference type="EMBL" id="JBHSDH010000013">
    <property type="protein sequence ID" value="MFC4291904.1"/>
    <property type="molecule type" value="Genomic_DNA"/>
</dbReference>
<evidence type="ECO:0000256" key="6">
    <source>
        <dbReference type="ARBA" id="ARBA00022692"/>
    </source>
</evidence>
<dbReference type="PANTHER" id="PTHR45436">
    <property type="entry name" value="SENSOR HISTIDINE KINASE YKOH"/>
    <property type="match status" value="1"/>
</dbReference>
<evidence type="ECO:0000259" key="12">
    <source>
        <dbReference type="PROSITE" id="PS50109"/>
    </source>
</evidence>
<keyword evidence="6 11" id="KW-0812">Transmembrane</keyword>
<dbReference type="SUPFAM" id="SSF47384">
    <property type="entry name" value="Homodimeric domain of signal transducing histidine kinase"/>
    <property type="match status" value="1"/>
</dbReference>
<sequence length="529" mass="58312">MGPVTVLPTIEPDDLRLSWSRGISLTARILAVNLFVLALFAGGLFFLDSYRGQLIQNREADAMRQAVIIRDTLPKLDEDGQKAFLLKFGQLNQSRIRVYGADGQKLRDSFELGKPAYALNDPSQQNWQKKMAQRLDQGFDFLVMAPRLEVFAEPKSDSSGDWPELSNKAGGVKTITRLAPDFTHIISTGTMASDGSYSILSTTNARDIRLLVRAERFRIAMFFLLVLGIAILLSLFLARTIVRPLRRLAHAAVRVRLGRAQEVTVPRLPSRRDEIGMLARALSDMSTALRQRIDATEAFAADVAHEIKNPLASLRSALDGMDHVKDPALKAQLMDVAKADVLRMDRLISDISEASRVDAQLAKAKFELIDVGDMVEQLLQAREHRGGGGGGDGDIRIAFARPRKGVAMIWGEDIRLERVLNNLIDNAVSFSPPGGLVEIAATRTEEHILIRVSDEGPGVPKQEREAIFRRFHSERPAGEAFGKHSGLGLAIARTIVEGHEGSINVYDREDGKSGACFEIALPTPEARLE</sequence>
<reference evidence="15" key="1">
    <citation type="journal article" date="2019" name="Int. J. Syst. Evol. Microbiol.">
        <title>The Global Catalogue of Microorganisms (GCM) 10K type strain sequencing project: providing services to taxonomists for standard genome sequencing and annotation.</title>
        <authorList>
            <consortium name="The Broad Institute Genomics Platform"/>
            <consortium name="The Broad Institute Genome Sequencing Center for Infectious Disease"/>
            <person name="Wu L."/>
            <person name="Ma J."/>
        </authorList>
    </citation>
    <scope>NUCLEOTIDE SEQUENCE [LARGE SCALE GENOMIC DNA]</scope>
    <source>
        <strain evidence="15">CECT 8531</strain>
    </source>
</reference>
<dbReference type="SMART" id="SM00388">
    <property type="entry name" value="HisKA"/>
    <property type="match status" value="1"/>
</dbReference>
<keyword evidence="8 11" id="KW-1133">Transmembrane helix</keyword>
<evidence type="ECO:0000256" key="11">
    <source>
        <dbReference type="SAM" id="Phobius"/>
    </source>
</evidence>
<evidence type="ECO:0000313" key="14">
    <source>
        <dbReference type="EMBL" id="MFC4291904.1"/>
    </source>
</evidence>
<dbReference type="CDD" id="cd00082">
    <property type="entry name" value="HisKA"/>
    <property type="match status" value="1"/>
</dbReference>
<evidence type="ECO:0000256" key="1">
    <source>
        <dbReference type="ARBA" id="ARBA00000085"/>
    </source>
</evidence>
<feature type="transmembrane region" description="Helical" evidence="11">
    <location>
        <begin position="25"/>
        <end position="47"/>
    </location>
</feature>
<dbReference type="PRINTS" id="PR00344">
    <property type="entry name" value="BCTRLSENSOR"/>
</dbReference>
<keyword evidence="10 11" id="KW-0472">Membrane</keyword>
<comment type="catalytic activity">
    <reaction evidence="1">
        <text>ATP + protein L-histidine = ADP + protein N-phospho-L-histidine.</text>
        <dbReference type="EC" id="2.7.13.3"/>
    </reaction>
</comment>
<name>A0ABV8RGS2_9SPHN</name>
<dbReference type="Gene3D" id="3.30.565.10">
    <property type="entry name" value="Histidine kinase-like ATPase, C-terminal domain"/>
    <property type="match status" value="1"/>
</dbReference>
<dbReference type="InterPro" id="IPR050428">
    <property type="entry name" value="TCS_sensor_his_kinase"/>
</dbReference>
<dbReference type="RefSeq" id="WP_381422153.1">
    <property type="nucleotide sequence ID" value="NZ_JBHSDH010000013.1"/>
</dbReference>
<evidence type="ECO:0000256" key="10">
    <source>
        <dbReference type="ARBA" id="ARBA00023136"/>
    </source>
</evidence>
<dbReference type="InterPro" id="IPR003661">
    <property type="entry name" value="HisK_dim/P_dom"/>
</dbReference>
<dbReference type="Pfam" id="PF02518">
    <property type="entry name" value="HATPase_c"/>
    <property type="match status" value="1"/>
</dbReference>
<dbReference type="Gene3D" id="1.10.287.130">
    <property type="match status" value="1"/>
</dbReference>
<dbReference type="SUPFAM" id="SSF158472">
    <property type="entry name" value="HAMP domain-like"/>
    <property type="match status" value="1"/>
</dbReference>
<dbReference type="SUPFAM" id="SSF55874">
    <property type="entry name" value="ATPase domain of HSP90 chaperone/DNA topoisomerase II/histidine kinase"/>
    <property type="match status" value="1"/>
</dbReference>
<dbReference type="GO" id="GO:0005524">
    <property type="term" value="F:ATP binding"/>
    <property type="evidence" value="ECO:0007669"/>
    <property type="project" value="UniProtKB-KW"/>
</dbReference>
<dbReference type="InterPro" id="IPR025908">
    <property type="entry name" value="Sensor_TM1"/>
</dbReference>
<feature type="transmembrane region" description="Helical" evidence="11">
    <location>
        <begin position="219"/>
        <end position="238"/>
    </location>
</feature>
<feature type="domain" description="Histidine kinase" evidence="12">
    <location>
        <begin position="302"/>
        <end position="525"/>
    </location>
</feature>
<keyword evidence="5" id="KW-0808">Transferase</keyword>
<dbReference type="SMART" id="SM00387">
    <property type="entry name" value="HATPase_c"/>
    <property type="match status" value="1"/>
</dbReference>
<keyword evidence="15" id="KW-1185">Reference proteome</keyword>
<evidence type="ECO:0000259" key="13">
    <source>
        <dbReference type="PROSITE" id="PS50885"/>
    </source>
</evidence>
<keyword evidence="4" id="KW-0597">Phosphoprotein</keyword>
<evidence type="ECO:0000256" key="3">
    <source>
        <dbReference type="ARBA" id="ARBA00012438"/>
    </source>
</evidence>
<dbReference type="InterPro" id="IPR005467">
    <property type="entry name" value="His_kinase_dom"/>
</dbReference>
<dbReference type="Pfam" id="PF00672">
    <property type="entry name" value="HAMP"/>
    <property type="match status" value="1"/>
</dbReference>
<evidence type="ECO:0000313" key="15">
    <source>
        <dbReference type="Proteomes" id="UP001595887"/>
    </source>
</evidence>
<dbReference type="Proteomes" id="UP001595887">
    <property type="component" value="Unassembled WGS sequence"/>
</dbReference>
<evidence type="ECO:0000256" key="7">
    <source>
        <dbReference type="ARBA" id="ARBA00022777"/>
    </source>
</evidence>